<sequence>MGFTSALKGLFLVAMAASMLRVSMANRNWTNNYNDTAGWGWGSYHRPNRTDTASRNIVVGGSDNWHFGVNYTDWASKTAPFYFNDTLVFNYDSPNKTFSHSVYLLPDLWSFKNCDFSGAKMVANITEGRGNGFEFVLKQWRPHYFACGEGPDRFHCKNGNMKFFVMPLLRWPY</sequence>
<feature type="domain" description="Phytocyanin" evidence="2">
    <location>
        <begin position="55"/>
        <end position="169"/>
    </location>
</feature>
<feature type="chain" id="PRO_5043808917" description="Phytocyanin domain-containing protein" evidence="1">
    <location>
        <begin position="26"/>
        <end position="173"/>
    </location>
</feature>
<dbReference type="Proteomes" id="UP001054252">
    <property type="component" value="Unassembled WGS sequence"/>
</dbReference>
<gene>
    <name evidence="3" type="ORF">SLEP1_g12197</name>
</gene>
<keyword evidence="4" id="KW-1185">Reference proteome</keyword>
<dbReference type="PANTHER" id="PTHR34052:SF1">
    <property type="entry name" value="OS06G0216700 PROTEIN"/>
    <property type="match status" value="1"/>
</dbReference>
<dbReference type="InterPro" id="IPR008972">
    <property type="entry name" value="Cupredoxin"/>
</dbReference>
<feature type="signal peptide" evidence="1">
    <location>
        <begin position="1"/>
        <end position="25"/>
    </location>
</feature>
<proteinExistence type="predicted"/>
<dbReference type="InterPro" id="IPR003245">
    <property type="entry name" value="Phytocyanin_dom"/>
</dbReference>
<dbReference type="Pfam" id="PF02298">
    <property type="entry name" value="Cu_bind_like"/>
    <property type="match status" value="1"/>
</dbReference>
<evidence type="ECO:0000313" key="3">
    <source>
        <dbReference type="EMBL" id="GKU99330.1"/>
    </source>
</evidence>
<evidence type="ECO:0000256" key="1">
    <source>
        <dbReference type="SAM" id="SignalP"/>
    </source>
</evidence>
<name>A0AAV5IBP9_9ROSI</name>
<accession>A0AAV5IBP9</accession>
<dbReference type="PANTHER" id="PTHR34052">
    <property type="entry name" value="GLYCINE-RICH PROTEIN-LIKE"/>
    <property type="match status" value="1"/>
</dbReference>
<dbReference type="SUPFAM" id="SSF49503">
    <property type="entry name" value="Cupredoxins"/>
    <property type="match status" value="1"/>
</dbReference>
<dbReference type="AlphaFoldDB" id="A0AAV5IBP9"/>
<comment type="caution">
    <text evidence="3">The sequence shown here is derived from an EMBL/GenBank/DDBJ whole genome shotgun (WGS) entry which is preliminary data.</text>
</comment>
<dbReference type="Gene3D" id="2.60.40.420">
    <property type="entry name" value="Cupredoxins - blue copper proteins"/>
    <property type="match status" value="1"/>
</dbReference>
<evidence type="ECO:0000313" key="4">
    <source>
        <dbReference type="Proteomes" id="UP001054252"/>
    </source>
</evidence>
<keyword evidence="1" id="KW-0732">Signal</keyword>
<evidence type="ECO:0000259" key="2">
    <source>
        <dbReference type="PROSITE" id="PS51485"/>
    </source>
</evidence>
<protein>
    <recommendedName>
        <fullName evidence="2">Phytocyanin domain-containing protein</fullName>
    </recommendedName>
</protein>
<dbReference type="GO" id="GO:0009055">
    <property type="term" value="F:electron transfer activity"/>
    <property type="evidence" value="ECO:0007669"/>
    <property type="project" value="InterPro"/>
</dbReference>
<organism evidence="3 4">
    <name type="scientific">Rubroshorea leprosula</name>
    <dbReference type="NCBI Taxonomy" id="152421"/>
    <lineage>
        <taxon>Eukaryota</taxon>
        <taxon>Viridiplantae</taxon>
        <taxon>Streptophyta</taxon>
        <taxon>Embryophyta</taxon>
        <taxon>Tracheophyta</taxon>
        <taxon>Spermatophyta</taxon>
        <taxon>Magnoliopsida</taxon>
        <taxon>eudicotyledons</taxon>
        <taxon>Gunneridae</taxon>
        <taxon>Pentapetalae</taxon>
        <taxon>rosids</taxon>
        <taxon>malvids</taxon>
        <taxon>Malvales</taxon>
        <taxon>Dipterocarpaceae</taxon>
        <taxon>Rubroshorea</taxon>
    </lineage>
</organism>
<dbReference type="PROSITE" id="PS51485">
    <property type="entry name" value="PHYTOCYANIN"/>
    <property type="match status" value="1"/>
</dbReference>
<dbReference type="EMBL" id="BPVZ01000014">
    <property type="protein sequence ID" value="GKU99330.1"/>
    <property type="molecule type" value="Genomic_DNA"/>
</dbReference>
<reference evidence="3 4" key="1">
    <citation type="journal article" date="2021" name="Commun. Biol.">
        <title>The genome of Shorea leprosula (Dipterocarpaceae) highlights the ecological relevance of drought in aseasonal tropical rainforests.</title>
        <authorList>
            <person name="Ng K.K.S."/>
            <person name="Kobayashi M.J."/>
            <person name="Fawcett J.A."/>
            <person name="Hatakeyama M."/>
            <person name="Paape T."/>
            <person name="Ng C.H."/>
            <person name="Ang C.C."/>
            <person name="Tnah L.H."/>
            <person name="Lee C.T."/>
            <person name="Nishiyama T."/>
            <person name="Sese J."/>
            <person name="O'Brien M.J."/>
            <person name="Copetti D."/>
            <person name="Mohd Noor M.I."/>
            <person name="Ong R.C."/>
            <person name="Putra M."/>
            <person name="Sireger I.Z."/>
            <person name="Indrioko S."/>
            <person name="Kosugi Y."/>
            <person name="Izuno A."/>
            <person name="Isagi Y."/>
            <person name="Lee S.L."/>
            <person name="Shimizu K.K."/>
        </authorList>
    </citation>
    <scope>NUCLEOTIDE SEQUENCE [LARGE SCALE GENOMIC DNA]</scope>
    <source>
        <strain evidence="3">214</strain>
    </source>
</reference>